<feature type="coiled-coil region" evidence="1">
    <location>
        <begin position="56"/>
        <end position="113"/>
    </location>
</feature>
<sequence length="201" mass="22676">MEAGTQIVDQFQNAIQRANSDVSDLDTSLKNFGPIAREETILQRQKRETEVFISKVNDLDNMLDDLESRYDSMKADSYVTPSGGLKAQLDQLRNQQEKLRDKSEERLQEVQTIYGTLEGVTDNLRRMRTCINRASDELEMQEPIGTDVNAIKRLQDELKMLPGDAAADDNSHMLLQFVPGDAADDDDIHPAAAVGAWRWCC</sequence>
<reference evidence="2" key="2">
    <citation type="submission" date="2020-11" db="EMBL/GenBank/DDBJ databases">
        <authorList>
            <person name="McCartney M.A."/>
            <person name="Auch B."/>
            <person name="Kono T."/>
            <person name="Mallez S."/>
            <person name="Becker A."/>
            <person name="Gohl D.M."/>
            <person name="Silverstein K.A.T."/>
            <person name="Koren S."/>
            <person name="Bechman K.B."/>
            <person name="Herman A."/>
            <person name="Abrahante J.E."/>
            <person name="Garbe J."/>
        </authorList>
    </citation>
    <scope>NUCLEOTIDE SEQUENCE</scope>
    <source>
        <strain evidence="2">Duluth1</strain>
        <tissue evidence="2">Whole animal</tissue>
    </source>
</reference>
<dbReference type="AlphaFoldDB" id="A0A9D3Y614"/>
<dbReference type="EMBL" id="JAIWYP010000023">
    <property type="protein sequence ID" value="KAH3692413.1"/>
    <property type="molecule type" value="Genomic_DNA"/>
</dbReference>
<comment type="caution">
    <text evidence="2">The sequence shown here is derived from an EMBL/GenBank/DDBJ whole genome shotgun (WGS) entry which is preliminary data.</text>
</comment>
<keyword evidence="1" id="KW-0175">Coiled coil</keyword>
<protein>
    <submittedName>
        <fullName evidence="2">Uncharacterized protein</fullName>
    </submittedName>
</protein>
<dbReference type="SUPFAM" id="SSF46966">
    <property type="entry name" value="Spectrin repeat"/>
    <property type="match status" value="1"/>
</dbReference>
<dbReference type="Proteomes" id="UP000828390">
    <property type="component" value="Unassembled WGS sequence"/>
</dbReference>
<keyword evidence="3" id="KW-1185">Reference proteome</keyword>
<evidence type="ECO:0000313" key="2">
    <source>
        <dbReference type="EMBL" id="KAH3692413.1"/>
    </source>
</evidence>
<dbReference type="Gene3D" id="1.20.58.60">
    <property type="match status" value="1"/>
</dbReference>
<evidence type="ECO:0000256" key="1">
    <source>
        <dbReference type="SAM" id="Coils"/>
    </source>
</evidence>
<dbReference type="OrthoDB" id="6288103at2759"/>
<name>A0A9D3Y614_DREPO</name>
<proteinExistence type="predicted"/>
<reference evidence="2" key="1">
    <citation type="journal article" date="2019" name="bioRxiv">
        <title>The Genome of the Zebra Mussel, Dreissena polymorpha: A Resource for Invasive Species Research.</title>
        <authorList>
            <person name="McCartney M.A."/>
            <person name="Auch B."/>
            <person name="Kono T."/>
            <person name="Mallez S."/>
            <person name="Zhang Y."/>
            <person name="Obille A."/>
            <person name="Becker A."/>
            <person name="Abrahante J.E."/>
            <person name="Garbe J."/>
            <person name="Badalamenti J.P."/>
            <person name="Herman A."/>
            <person name="Mangelson H."/>
            <person name="Liachko I."/>
            <person name="Sullivan S."/>
            <person name="Sone E.D."/>
            <person name="Koren S."/>
            <person name="Silverstein K.A.T."/>
            <person name="Beckman K.B."/>
            <person name="Gohl D.M."/>
        </authorList>
    </citation>
    <scope>NUCLEOTIDE SEQUENCE</scope>
    <source>
        <strain evidence="2">Duluth1</strain>
        <tissue evidence="2">Whole animal</tissue>
    </source>
</reference>
<organism evidence="2 3">
    <name type="scientific">Dreissena polymorpha</name>
    <name type="common">Zebra mussel</name>
    <name type="synonym">Mytilus polymorpha</name>
    <dbReference type="NCBI Taxonomy" id="45954"/>
    <lineage>
        <taxon>Eukaryota</taxon>
        <taxon>Metazoa</taxon>
        <taxon>Spiralia</taxon>
        <taxon>Lophotrochozoa</taxon>
        <taxon>Mollusca</taxon>
        <taxon>Bivalvia</taxon>
        <taxon>Autobranchia</taxon>
        <taxon>Heteroconchia</taxon>
        <taxon>Euheterodonta</taxon>
        <taxon>Imparidentia</taxon>
        <taxon>Neoheterodontei</taxon>
        <taxon>Myida</taxon>
        <taxon>Dreissenoidea</taxon>
        <taxon>Dreissenidae</taxon>
        <taxon>Dreissena</taxon>
    </lineage>
</organism>
<gene>
    <name evidence="2" type="ORF">DPMN_194863</name>
</gene>
<accession>A0A9D3Y614</accession>
<evidence type="ECO:0000313" key="3">
    <source>
        <dbReference type="Proteomes" id="UP000828390"/>
    </source>
</evidence>